<keyword evidence="2" id="KW-0479">Metal-binding</keyword>
<sequence length="144" mass="16170">MNRRQAPHQISHIGIAVRSLDEAIPLYCDILGLEWEGTETVESEQVRVAFFRIGETRIELLEPLSPESAIAKHLEKRGEGIHHIALEVDDIERRLSELADQGVRLIHERPKQGAHNAKVAFLHPKSTGGVLFELCEHGTDSDLE</sequence>
<dbReference type="InterPro" id="IPR051785">
    <property type="entry name" value="MMCE/EMCE_epimerase"/>
</dbReference>
<evidence type="ECO:0000259" key="3">
    <source>
        <dbReference type="PROSITE" id="PS51819"/>
    </source>
</evidence>
<proteinExistence type="inferred from homology"/>
<dbReference type="SUPFAM" id="SSF54593">
    <property type="entry name" value="Glyoxalase/Bleomycin resistance protein/Dihydroxybiphenyl dioxygenase"/>
    <property type="match status" value="1"/>
</dbReference>
<comment type="caution">
    <text evidence="4">The sequence shown here is derived from an EMBL/GenBank/DDBJ whole genome shotgun (WGS) entry which is preliminary data.</text>
</comment>
<protein>
    <submittedName>
        <fullName evidence="4">Methylmalonyl-CoA epimerase</fullName>
        <ecNumber evidence="4">5.1.99.1</ecNumber>
    </submittedName>
</protein>
<name>A0ABT8IMV4_9BACL</name>
<dbReference type="Gene3D" id="3.10.180.10">
    <property type="entry name" value="2,3-Dihydroxybiphenyl 1,2-Dioxygenase, domain 1"/>
    <property type="match status" value="1"/>
</dbReference>
<dbReference type="Proteomes" id="UP001174196">
    <property type="component" value="Unassembled WGS sequence"/>
</dbReference>
<evidence type="ECO:0000313" key="5">
    <source>
        <dbReference type="Proteomes" id="UP001174196"/>
    </source>
</evidence>
<keyword evidence="5" id="KW-1185">Reference proteome</keyword>
<dbReference type="PROSITE" id="PS51819">
    <property type="entry name" value="VOC"/>
    <property type="match status" value="1"/>
</dbReference>
<dbReference type="PANTHER" id="PTHR43048:SF3">
    <property type="entry name" value="METHYLMALONYL-COA EPIMERASE, MITOCHONDRIAL"/>
    <property type="match status" value="1"/>
</dbReference>
<organism evidence="4 5">
    <name type="scientific">Polycladomyces subterraneus</name>
    <dbReference type="NCBI Taxonomy" id="1016997"/>
    <lineage>
        <taxon>Bacteria</taxon>
        <taxon>Bacillati</taxon>
        <taxon>Bacillota</taxon>
        <taxon>Bacilli</taxon>
        <taxon>Bacillales</taxon>
        <taxon>Thermoactinomycetaceae</taxon>
        <taxon>Polycladomyces</taxon>
    </lineage>
</organism>
<dbReference type="InterPro" id="IPR037523">
    <property type="entry name" value="VOC_core"/>
</dbReference>
<feature type="domain" description="VOC" evidence="3">
    <location>
        <begin position="9"/>
        <end position="137"/>
    </location>
</feature>
<dbReference type="InterPro" id="IPR029068">
    <property type="entry name" value="Glyas_Bleomycin-R_OHBP_Dase"/>
</dbReference>
<dbReference type="PANTHER" id="PTHR43048">
    <property type="entry name" value="METHYLMALONYL-COA EPIMERASE"/>
    <property type="match status" value="1"/>
</dbReference>
<reference evidence="4" key="1">
    <citation type="submission" date="2022-08" db="EMBL/GenBank/DDBJ databases">
        <title>Polycladomyces zharkentsis sp. nov., a novel thermophilic CMC and starch-degrading bacterium isolated from a geothermal spring in Kazakhstan.</title>
        <authorList>
            <person name="Mashzhan A."/>
            <person name="Kistaubaeva A."/>
            <person name="Javier-Lopez R."/>
            <person name="Birkeland N.-K."/>
        </authorList>
    </citation>
    <scope>NUCLEOTIDE SEQUENCE</scope>
    <source>
        <strain evidence="4">KSR 13</strain>
    </source>
</reference>
<evidence type="ECO:0000313" key="4">
    <source>
        <dbReference type="EMBL" id="MDN4594111.1"/>
    </source>
</evidence>
<dbReference type="GO" id="GO:0004493">
    <property type="term" value="F:methylmalonyl-CoA epimerase activity"/>
    <property type="evidence" value="ECO:0007669"/>
    <property type="project" value="UniProtKB-EC"/>
</dbReference>
<dbReference type="RefSeq" id="WP_301238793.1">
    <property type="nucleotide sequence ID" value="NZ_JANRHH010000036.1"/>
</dbReference>
<accession>A0ABT8IMV4</accession>
<dbReference type="CDD" id="cd07249">
    <property type="entry name" value="MMCE"/>
    <property type="match status" value="1"/>
</dbReference>
<keyword evidence="4" id="KW-0413">Isomerase</keyword>
<dbReference type="EMBL" id="JANRHH010000036">
    <property type="protein sequence ID" value="MDN4594111.1"/>
    <property type="molecule type" value="Genomic_DNA"/>
</dbReference>
<dbReference type="Pfam" id="PF13669">
    <property type="entry name" value="Glyoxalase_4"/>
    <property type="match status" value="1"/>
</dbReference>
<evidence type="ECO:0000256" key="1">
    <source>
        <dbReference type="ARBA" id="ARBA00009308"/>
    </source>
</evidence>
<gene>
    <name evidence="4" type="primary">mce</name>
    <name evidence="4" type="ORF">NWF35_09370</name>
</gene>
<dbReference type="NCBIfam" id="TIGR03081">
    <property type="entry name" value="metmalonyl_epim"/>
    <property type="match status" value="1"/>
</dbReference>
<evidence type="ECO:0000256" key="2">
    <source>
        <dbReference type="ARBA" id="ARBA00022723"/>
    </source>
</evidence>
<comment type="similarity">
    <text evidence="1">Belongs to the methylmalonyl-CoA epimerase family.</text>
</comment>
<dbReference type="EC" id="5.1.99.1" evidence="4"/>
<dbReference type="InterPro" id="IPR017515">
    <property type="entry name" value="MeMalonyl-CoA_epimerase"/>
</dbReference>